<evidence type="ECO:0000313" key="2">
    <source>
        <dbReference type="Proteomes" id="UP000299102"/>
    </source>
</evidence>
<reference evidence="1 2" key="1">
    <citation type="journal article" date="2019" name="Commun. Biol.">
        <title>The bagworm genome reveals a unique fibroin gene that provides high tensile strength.</title>
        <authorList>
            <person name="Kono N."/>
            <person name="Nakamura H."/>
            <person name="Ohtoshi R."/>
            <person name="Tomita M."/>
            <person name="Numata K."/>
            <person name="Arakawa K."/>
        </authorList>
    </citation>
    <scope>NUCLEOTIDE SEQUENCE [LARGE SCALE GENOMIC DNA]</scope>
</reference>
<name>A0A4C1WQ30_EUMVA</name>
<dbReference type="Proteomes" id="UP000299102">
    <property type="component" value="Unassembled WGS sequence"/>
</dbReference>
<keyword evidence="2" id="KW-1185">Reference proteome</keyword>
<organism evidence="1 2">
    <name type="scientific">Eumeta variegata</name>
    <name type="common">Bagworm moth</name>
    <name type="synonym">Eumeta japonica</name>
    <dbReference type="NCBI Taxonomy" id="151549"/>
    <lineage>
        <taxon>Eukaryota</taxon>
        <taxon>Metazoa</taxon>
        <taxon>Ecdysozoa</taxon>
        <taxon>Arthropoda</taxon>
        <taxon>Hexapoda</taxon>
        <taxon>Insecta</taxon>
        <taxon>Pterygota</taxon>
        <taxon>Neoptera</taxon>
        <taxon>Endopterygota</taxon>
        <taxon>Lepidoptera</taxon>
        <taxon>Glossata</taxon>
        <taxon>Ditrysia</taxon>
        <taxon>Tineoidea</taxon>
        <taxon>Psychidae</taxon>
        <taxon>Oiketicinae</taxon>
        <taxon>Eumeta</taxon>
    </lineage>
</organism>
<protein>
    <submittedName>
        <fullName evidence="1">Uncharacterized protein</fullName>
    </submittedName>
</protein>
<sequence>MSAGSRLTRRQCNLRGGKHKCTTRCSADWRAPAPWLRADFIISDIHAPSKQAIEYQNNIYGAGECTAFLHTADATRSAPREPRASDERLRFMGGASRKTAFYAKCP</sequence>
<comment type="caution">
    <text evidence="1">The sequence shown here is derived from an EMBL/GenBank/DDBJ whole genome shotgun (WGS) entry which is preliminary data.</text>
</comment>
<dbReference type="AlphaFoldDB" id="A0A4C1WQ30"/>
<gene>
    <name evidence="1" type="ORF">EVAR_87589_1</name>
</gene>
<evidence type="ECO:0000313" key="1">
    <source>
        <dbReference type="EMBL" id="GBP52204.1"/>
    </source>
</evidence>
<dbReference type="EMBL" id="BGZK01000597">
    <property type="protein sequence ID" value="GBP52204.1"/>
    <property type="molecule type" value="Genomic_DNA"/>
</dbReference>
<accession>A0A4C1WQ30</accession>
<proteinExistence type="predicted"/>